<accession>A0ABD2X153</accession>
<name>A0ABD2X153_9HYME</name>
<evidence type="ECO:0000313" key="3">
    <source>
        <dbReference type="Proteomes" id="UP001627154"/>
    </source>
</evidence>
<feature type="region of interest" description="Disordered" evidence="1">
    <location>
        <begin position="144"/>
        <end position="165"/>
    </location>
</feature>
<proteinExistence type="predicted"/>
<evidence type="ECO:0000256" key="1">
    <source>
        <dbReference type="SAM" id="MobiDB-lite"/>
    </source>
</evidence>
<evidence type="ECO:0000313" key="2">
    <source>
        <dbReference type="EMBL" id="KAL3399036.1"/>
    </source>
</evidence>
<organism evidence="2 3">
    <name type="scientific">Trichogramma kaykai</name>
    <dbReference type="NCBI Taxonomy" id="54128"/>
    <lineage>
        <taxon>Eukaryota</taxon>
        <taxon>Metazoa</taxon>
        <taxon>Ecdysozoa</taxon>
        <taxon>Arthropoda</taxon>
        <taxon>Hexapoda</taxon>
        <taxon>Insecta</taxon>
        <taxon>Pterygota</taxon>
        <taxon>Neoptera</taxon>
        <taxon>Endopterygota</taxon>
        <taxon>Hymenoptera</taxon>
        <taxon>Apocrita</taxon>
        <taxon>Proctotrupomorpha</taxon>
        <taxon>Chalcidoidea</taxon>
        <taxon>Trichogrammatidae</taxon>
        <taxon>Trichogramma</taxon>
    </lineage>
</organism>
<protein>
    <recommendedName>
        <fullName evidence="4">Reverse transcriptase domain-containing protein</fullName>
    </recommendedName>
</protein>
<dbReference type="AlphaFoldDB" id="A0ABD2X153"/>
<sequence>MSRLRCPQTRLPGSPLLVRGAVAALFPWVPSGPAFQLPRRAGELVPAVTLGELKRAQSRIRERSAPGPDGVPNLALKLAIAARPDIFLGVYTTCLETGVFPSSWKRQRLVLLPKPGDEPSSYRPLCMLDTARFSRESYATGWRLSQRDPEVSRSDSMASGKGDQR</sequence>
<evidence type="ECO:0008006" key="4">
    <source>
        <dbReference type="Google" id="ProtNLM"/>
    </source>
</evidence>
<comment type="caution">
    <text evidence="2">The sequence shown here is derived from an EMBL/GenBank/DDBJ whole genome shotgun (WGS) entry which is preliminary data.</text>
</comment>
<dbReference type="EMBL" id="JBJJXI010000058">
    <property type="protein sequence ID" value="KAL3399036.1"/>
    <property type="molecule type" value="Genomic_DNA"/>
</dbReference>
<gene>
    <name evidence="2" type="ORF">TKK_007277</name>
</gene>
<reference evidence="2 3" key="1">
    <citation type="journal article" date="2024" name="bioRxiv">
        <title>A reference genome for Trichogramma kaykai: A tiny desert-dwelling parasitoid wasp with competing sex-ratio distorters.</title>
        <authorList>
            <person name="Culotta J."/>
            <person name="Lindsey A.R."/>
        </authorList>
    </citation>
    <scope>NUCLEOTIDE SEQUENCE [LARGE SCALE GENOMIC DNA]</scope>
    <source>
        <strain evidence="2 3">KSX58</strain>
    </source>
</reference>
<dbReference type="Proteomes" id="UP001627154">
    <property type="component" value="Unassembled WGS sequence"/>
</dbReference>
<keyword evidence="3" id="KW-1185">Reference proteome</keyword>
<dbReference type="PANTHER" id="PTHR19446">
    <property type="entry name" value="REVERSE TRANSCRIPTASES"/>
    <property type="match status" value="1"/>
</dbReference>